<evidence type="ECO:0000313" key="8">
    <source>
        <dbReference type="Proteomes" id="UP000000771"/>
    </source>
</evidence>
<dbReference type="SUPFAM" id="SSF46548">
    <property type="entry name" value="alpha-helical ferredoxin"/>
    <property type="match status" value="1"/>
</dbReference>
<keyword evidence="1" id="KW-0028">Amino-acid biosynthesis</keyword>
<dbReference type="Pfam" id="PF07992">
    <property type="entry name" value="Pyr_redox_2"/>
    <property type="match status" value="1"/>
</dbReference>
<dbReference type="HOGENOM" id="CLU_000422_3_1_11"/>
<dbReference type="InterPro" id="IPR028261">
    <property type="entry name" value="DPD_II"/>
</dbReference>
<dbReference type="NCBIfam" id="TIGR01317">
    <property type="entry name" value="GOGAT_sm_gam"/>
    <property type="match status" value="1"/>
</dbReference>
<dbReference type="eggNOG" id="COG0493">
    <property type="taxonomic scope" value="Bacteria"/>
</dbReference>
<dbReference type="PRINTS" id="PR00368">
    <property type="entry name" value="FADPNR"/>
</dbReference>
<gene>
    <name evidence="7" type="ordered locus">Afer_1987</name>
</gene>
<dbReference type="PANTHER" id="PTHR43100">
    <property type="entry name" value="GLUTAMATE SYNTHASE [NADPH] SMALL CHAIN"/>
    <property type="match status" value="1"/>
</dbReference>
<dbReference type="Proteomes" id="UP000000771">
    <property type="component" value="Chromosome"/>
</dbReference>
<dbReference type="Pfam" id="PF14691">
    <property type="entry name" value="Fer4_20"/>
    <property type="match status" value="1"/>
</dbReference>
<dbReference type="InterPro" id="IPR036188">
    <property type="entry name" value="FAD/NAD-bd_sf"/>
</dbReference>
<dbReference type="InterPro" id="IPR009051">
    <property type="entry name" value="Helical_ferredxn"/>
</dbReference>
<keyword evidence="8" id="KW-1185">Reference proteome</keyword>
<evidence type="ECO:0000259" key="6">
    <source>
        <dbReference type="Pfam" id="PF14691"/>
    </source>
</evidence>
<feature type="domain" description="FAD/NAD(P)-binding" evidence="5">
    <location>
        <begin position="146"/>
        <end position="455"/>
    </location>
</feature>
<dbReference type="Gene3D" id="3.50.50.60">
    <property type="entry name" value="FAD/NAD(P)-binding domain"/>
    <property type="match status" value="2"/>
</dbReference>
<dbReference type="PRINTS" id="PR00469">
    <property type="entry name" value="PNDRDTASEII"/>
</dbReference>
<sequence length="485" mass="52133">MAADPQGFLTFEREGPPKRPVALRIRDWHEVTDRFDPATLERQARRCMDCGIPFCHHGCPLGNVIPEFNELAGRGQLERAAERLLATNNFPEFTGRLCPAPCEAACVLGINRDPVSIEAIERTLADEAAERGVDRPIVAQRRSGRRVVVVGSGPAGLAAAQQLARAGHEVELLERHDRAGGLLRYGIPEFKLEKHLVDRRLEQLVTEGVTVRTGVGVGTDVTLSELVAEADAVVLALGSTRPRDLVVEGRAGAGVHFAMDYLRAANLEALGTPIVGAPSARDARVVIVGGGDTGADCLGTAHRQGAAHVLQLEILPAPPRERSSRHPWPTYPVLLRTSSAHEEGGDRRWARRTVRIERGEDGRVLGLTTEAVQLVDGNLVAVPGTDELIEADLVLLAMGFVGPELDRIDPERALARTPQGTIATDDRFATSIPGVFAAGDARRGQSLVVWAIAEGRSVAHDVDAWLMGASDLPRPIEPSTRALAV</sequence>
<dbReference type="GO" id="GO:0016639">
    <property type="term" value="F:oxidoreductase activity, acting on the CH-NH2 group of donors, NAD or NADP as acceptor"/>
    <property type="evidence" value="ECO:0007669"/>
    <property type="project" value="InterPro"/>
</dbReference>
<keyword evidence="2" id="KW-0560">Oxidoreductase</keyword>
<accession>C7M2A1</accession>
<keyword evidence="3" id="KW-0314">Glutamate biosynthesis</keyword>
<evidence type="ECO:0000259" key="5">
    <source>
        <dbReference type="Pfam" id="PF07992"/>
    </source>
</evidence>
<dbReference type="GO" id="GO:0051536">
    <property type="term" value="F:iron-sulfur cluster binding"/>
    <property type="evidence" value="ECO:0007669"/>
    <property type="project" value="InterPro"/>
</dbReference>
<dbReference type="AlphaFoldDB" id="C7M2A1"/>
<dbReference type="InterPro" id="IPR006005">
    <property type="entry name" value="Glut_synth_ssu1"/>
</dbReference>
<evidence type="ECO:0000256" key="4">
    <source>
        <dbReference type="ARBA" id="ARBA00029440"/>
    </source>
</evidence>
<evidence type="ECO:0000256" key="1">
    <source>
        <dbReference type="ARBA" id="ARBA00022605"/>
    </source>
</evidence>
<comment type="pathway">
    <text evidence="4">Amino-acid biosynthesis.</text>
</comment>
<dbReference type="GO" id="GO:0006537">
    <property type="term" value="P:glutamate biosynthetic process"/>
    <property type="evidence" value="ECO:0007669"/>
    <property type="project" value="UniProtKB-KW"/>
</dbReference>
<evidence type="ECO:0000256" key="2">
    <source>
        <dbReference type="ARBA" id="ARBA00023002"/>
    </source>
</evidence>
<dbReference type="KEGG" id="afo:Afer_1987"/>
<dbReference type="InterPro" id="IPR023753">
    <property type="entry name" value="FAD/NAD-binding_dom"/>
</dbReference>
<proteinExistence type="predicted"/>
<reference evidence="7 8" key="1">
    <citation type="journal article" date="2009" name="Stand. Genomic Sci.">
        <title>Complete genome sequence of Acidimicrobium ferrooxidans type strain (ICP).</title>
        <authorList>
            <person name="Clum A."/>
            <person name="Nolan M."/>
            <person name="Lang E."/>
            <person name="Glavina Del Rio T."/>
            <person name="Tice H."/>
            <person name="Copeland A."/>
            <person name="Cheng J.F."/>
            <person name="Lucas S."/>
            <person name="Chen F."/>
            <person name="Bruce D."/>
            <person name="Goodwin L."/>
            <person name="Pitluck S."/>
            <person name="Ivanova N."/>
            <person name="Mavrommatis K."/>
            <person name="Mikhailova N."/>
            <person name="Pati A."/>
            <person name="Chen A."/>
            <person name="Palaniappan K."/>
            <person name="Goker M."/>
            <person name="Spring S."/>
            <person name="Land M."/>
            <person name="Hauser L."/>
            <person name="Chang Y.J."/>
            <person name="Jeffries C.C."/>
            <person name="Chain P."/>
            <person name="Bristow J."/>
            <person name="Eisen J.A."/>
            <person name="Markowitz V."/>
            <person name="Hugenholtz P."/>
            <person name="Kyrpides N.C."/>
            <person name="Klenk H.P."/>
            <person name="Lapidus A."/>
        </authorList>
    </citation>
    <scope>NUCLEOTIDE SEQUENCE [LARGE SCALE GENOMIC DNA]</scope>
    <source>
        <strain evidence="8">DSM 10331 / JCM 15462 / NBRC 103882 / ICP</strain>
    </source>
</reference>
<dbReference type="SUPFAM" id="SSF51971">
    <property type="entry name" value="Nucleotide-binding domain"/>
    <property type="match status" value="2"/>
</dbReference>
<dbReference type="EMBL" id="CP001631">
    <property type="protein sequence ID" value="ACU54890.1"/>
    <property type="molecule type" value="Genomic_DNA"/>
</dbReference>
<dbReference type="OrthoDB" id="9803192at2"/>
<evidence type="ECO:0000313" key="7">
    <source>
        <dbReference type="EMBL" id="ACU54890.1"/>
    </source>
</evidence>
<name>C7M2A1_ACIFD</name>
<organism evidence="7 8">
    <name type="scientific">Acidimicrobium ferrooxidans (strain DSM 10331 / JCM 15462 / NBRC 103882 / ICP)</name>
    <dbReference type="NCBI Taxonomy" id="525909"/>
    <lineage>
        <taxon>Bacteria</taxon>
        <taxon>Bacillati</taxon>
        <taxon>Actinomycetota</taxon>
        <taxon>Acidimicrobiia</taxon>
        <taxon>Acidimicrobiales</taxon>
        <taxon>Acidimicrobiaceae</taxon>
        <taxon>Acidimicrobium</taxon>
    </lineage>
</organism>
<feature type="domain" description="Dihydroprymidine dehydrogenase" evidence="6">
    <location>
        <begin position="24"/>
        <end position="132"/>
    </location>
</feature>
<dbReference type="RefSeq" id="WP_015799366.1">
    <property type="nucleotide sequence ID" value="NC_013124.1"/>
</dbReference>
<dbReference type="Gene3D" id="1.10.1060.10">
    <property type="entry name" value="Alpha-helical ferredoxin"/>
    <property type="match status" value="1"/>
</dbReference>
<protein>
    <submittedName>
        <fullName evidence="7">Glutamate synthase, NADH/NADPH, small subunit</fullName>
    </submittedName>
</protein>
<dbReference type="STRING" id="525909.Afer_1987"/>
<evidence type="ECO:0000256" key="3">
    <source>
        <dbReference type="ARBA" id="ARBA00023164"/>
    </source>
</evidence>
<dbReference type="PANTHER" id="PTHR43100:SF1">
    <property type="entry name" value="GLUTAMATE SYNTHASE [NADPH] SMALL CHAIN"/>
    <property type="match status" value="1"/>
</dbReference>
<dbReference type="InterPro" id="IPR051394">
    <property type="entry name" value="Glutamate_Synthase"/>
</dbReference>